<evidence type="ECO:0000313" key="3">
    <source>
        <dbReference type="EMBL" id="MDR8018417.1"/>
    </source>
</evidence>
<dbReference type="InterPro" id="IPR013094">
    <property type="entry name" value="AB_hydrolase_3"/>
</dbReference>
<dbReference type="PANTHER" id="PTHR48081">
    <property type="entry name" value="AB HYDROLASE SUPERFAMILY PROTEIN C4A8.06C"/>
    <property type="match status" value="1"/>
</dbReference>
<evidence type="ECO:0000313" key="4">
    <source>
        <dbReference type="Proteomes" id="UP001251870"/>
    </source>
</evidence>
<gene>
    <name evidence="3" type="ORF">RIL96_02385</name>
</gene>
<dbReference type="SUPFAM" id="SSF53474">
    <property type="entry name" value="alpha/beta-Hydrolases"/>
    <property type="match status" value="1"/>
</dbReference>
<dbReference type="InterPro" id="IPR050300">
    <property type="entry name" value="GDXG_lipolytic_enzyme"/>
</dbReference>
<reference evidence="3 4" key="1">
    <citation type="submission" date="2023-09" db="EMBL/GenBank/DDBJ databases">
        <title>Description of three actinobacteria isolated from air of manufacturing shop in a pharmaceutical factory.</title>
        <authorList>
            <person name="Zhang D.-F."/>
        </authorList>
    </citation>
    <scope>NUCLEOTIDE SEQUENCE [LARGE SCALE GENOMIC DNA]</scope>
    <source>
        <strain evidence="3 4">LY-0111</strain>
    </source>
</reference>
<dbReference type="Pfam" id="PF07859">
    <property type="entry name" value="Abhydrolase_3"/>
    <property type="match status" value="1"/>
</dbReference>
<dbReference type="Proteomes" id="UP001251870">
    <property type="component" value="Unassembled WGS sequence"/>
</dbReference>
<keyword evidence="1 3" id="KW-0378">Hydrolase</keyword>
<accession>A0ABU2DPH5</accession>
<comment type="caution">
    <text evidence="3">The sequence shown here is derived from an EMBL/GenBank/DDBJ whole genome shotgun (WGS) entry which is preliminary data.</text>
</comment>
<keyword evidence="4" id="KW-1185">Reference proteome</keyword>
<protein>
    <submittedName>
        <fullName evidence="3">Alpha/beta hydrolase</fullName>
    </submittedName>
</protein>
<dbReference type="InterPro" id="IPR029058">
    <property type="entry name" value="AB_hydrolase_fold"/>
</dbReference>
<name>A0ABU2DPH5_9MICC</name>
<dbReference type="PANTHER" id="PTHR48081:SF8">
    <property type="entry name" value="ALPHA_BETA HYDROLASE FOLD-3 DOMAIN-CONTAINING PROTEIN-RELATED"/>
    <property type="match status" value="1"/>
</dbReference>
<evidence type="ECO:0000259" key="2">
    <source>
        <dbReference type="Pfam" id="PF07859"/>
    </source>
</evidence>
<sequence length="359" mass="38876">MSPIMRPTVMSRAMRLGARGLGRVPARLRRRLVGTPVEVDGQRLDPDVQLVLAVLNATGDTFETKPLDESRDELDQEAWAFGVFPKLALVEDLLLDVGDHRVPVRRYRRDGPQGTTPAPGTVLYFHGGGWVLGGLLSADSVCRLIARRTGLEVVSVDYRLAPEHPFPAAADDAVAVFRHLRDHPELLHAAPGRIAVAGESAGGNLTCVVAQQCARDSAGGPVFACPIFPVTDLSVKRPSYELFGEGYFLSEVQMDWYRERYLSADAEEAARLAQDPRVSPILTEDLTGLCPHHVVVAGFDVLRDEGLEYADRLRAAAVPTQVTLHEGFIHAFVNAGALGEVIVDKVHAVADSLLEGVSG</sequence>
<dbReference type="GO" id="GO:0016787">
    <property type="term" value="F:hydrolase activity"/>
    <property type="evidence" value="ECO:0007669"/>
    <property type="project" value="UniProtKB-KW"/>
</dbReference>
<evidence type="ECO:0000256" key="1">
    <source>
        <dbReference type="ARBA" id="ARBA00022801"/>
    </source>
</evidence>
<proteinExistence type="predicted"/>
<dbReference type="EMBL" id="JAVKGR010000001">
    <property type="protein sequence ID" value="MDR8018417.1"/>
    <property type="molecule type" value="Genomic_DNA"/>
</dbReference>
<dbReference type="Gene3D" id="3.40.50.1820">
    <property type="entry name" value="alpha/beta hydrolase"/>
    <property type="match status" value="1"/>
</dbReference>
<dbReference type="RefSeq" id="WP_310547388.1">
    <property type="nucleotide sequence ID" value="NZ_JAVKGR010000001.1"/>
</dbReference>
<feature type="domain" description="Alpha/beta hydrolase fold-3" evidence="2">
    <location>
        <begin position="122"/>
        <end position="333"/>
    </location>
</feature>
<organism evidence="3 4">
    <name type="scientific">Nesterenkonia aerolata</name>
    <dbReference type="NCBI Taxonomy" id="3074079"/>
    <lineage>
        <taxon>Bacteria</taxon>
        <taxon>Bacillati</taxon>
        <taxon>Actinomycetota</taxon>
        <taxon>Actinomycetes</taxon>
        <taxon>Micrococcales</taxon>
        <taxon>Micrococcaceae</taxon>
        <taxon>Nesterenkonia</taxon>
    </lineage>
</organism>